<dbReference type="Proteomes" id="UP000033636">
    <property type="component" value="Unassembled WGS sequence"/>
</dbReference>
<reference evidence="1" key="1">
    <citation type="submission" date="2024-07" db="EMBL/GenBank/DDBJ databases">
        <title>Metagenome and Metagenome-Assembled Genomes of Archaea from a hot spring from the geothermal field of Los Azufres, Mexico.</title>
        <authorList>
            <person name="Marin-Paredes R."/>
            <person name="Martinez-Romero E."/>
            <person name="Servin-Garciduenas L.E."/>
        </authorList>
    </citation>
    <scope>NUCLEOTIDE SEQUENCE</scope>
</reference>
<evidence type="ECO:0000313" key="2">
    <source>
        <dbReference type="Proteomes" id="UP000033636"/>
    </source>
</evidence>
<evidence type="ECO:0000313" key="1">
    <source>
        <dbReference type="EMBL" id="MFB6491263.1"/>
    </source>
</evidence>
<proteinExistence type="predicted"/>
<sequence length="45" mass="4778">MNLSHLPLADRLGLVFLLIAAVSALFTAIIYKGLLGYADGVADPY</sequence>
<name>A0ACC6V3A7_9CREN</name>
<gene>
    <name evidence="1" type="ORF">TU35_008545</name>
</gene>
<comment type="caution">
    <text evidence="1">The sequence shown here is derived from an EMBL/GenBank/DDBJ whole genome shotgun (WGS) entry which is preliminary data.</text>
</comment>
<organism evidence="1 2">
    <name type="scientific">Thermoproteus sp. AZ2</name>
    <dbReference type="NCBI Taxonomy" id="1609232"/>
    <lineage>
        <taxon>Archaea</taxon>
        <taxon>Thermoproteota</taxon>
        <taxon>Thermoprotei</taxon>
        <taxon>Thermoproteales</taxon>
        <taxon>Thermoproteaceae</taxon>
        <taxon>Thermoproteus</taxon>
    </lineage>
</organism>
<dbReference type="EMBL" id="JZWT02000026">
    <property type="protein sequence ID" value="MFB6491263.1"/>
    <property type="molecule type" value="Genomic_DNA"/>
</dbReference>
<accession>A0ACC6V3A7</accession>
<protein>
    <submittedName>
        <fullName evidence="1">Uncharacterized protein</fullName>
    </submittedName>
</protein>